<accession>W6QFK5</accession>
<evidence type="ECO:0000313" key="2">
    <source>
        <dbReference type="EMBL" id="CDM32959.1"/>
    </source>
</evidence>
<organism evidence="2 3">
    <name type="scientific">Penicillium roqueforti (strain FM164)</name>
    <dbReference type="NCBI Taxonomy" id="1365484"/>
    <lineage>
        <taxon>Eukaryota</taxon>
        <taxon>Fungi</taxon>
        <taxon>Dikarya</taxon>
        <taxon>Ascomycota</taxon>
        <taxon>Pezizomycotina</taxon>
        <taxon>Eurotiomycetes</taxon>
        <taxon>Eurotiomycetidae</taxon>
        <taxon>Eurotiales</taxon>
        <taxon>Aspergillaceae</taxon>
        <taxon>Penicillium</taxon>
    </lineage>
</organism>
<keyword evidence="3" id="KW-1185">Reference proteome</keyword>
<gene>
    <name evidence="2" type="ORF">PROQFM164_S02g003110</name>
</gene>
<proteinExistence type="predicted"/>
<dbReference type="AlphaFoldDB" id="W6QFK5"/>
<reference evidence="2" key="1">
    <citation type="journal article" date="2014" name="Nat. Commun.">
        <title>Multiple recent horizontal transfers of a large genomic region in cheese making fungi.</title>
        <authorList>
            <person name="Cheeseman K."/>
            <person name="Ropars J."/>
            <person name="Renault P."/>
            <person name="Dupont J."/>
            <person name="Gouzy J."/>
            <person name="Branca A."/>
            <person name="Abraham A.L."/>
            <person name="Ceppi M."/>
            <person name="Conseiller E."/>
            <person name="Debuchy R."/>
            <person name="Malagnac F."/>
            <person name="Goarin A."/>
            <person name="Silar P."/>
            <person name="Lacoste S."/>
            <person name="Sallet E."/>
            <person name="Bensimon A."/>
            <person name="Giraud T."/>
            <person name="Brygoo Y."/>
        </authorList>
    </citation>
    <scope>NUCLEOTIDE SEQUENCE [LARGE SCALE GENOMIC DNA]</scope>
    <source>
        <strain evidence="2">FM164</strain>
    </source>
</reference>
<dbReference type="OrthoDB" id="4372765at2759"/>
<protein>
    <submittedName>
        <fullName evidence="2">Genomic scaffold, ProqFM164S02</fullName>
    </submittedName>
</protein>
<dbReference type="EMBL" id="HG792016">
    <property type="protein sequence ID" value="CDM32959.1"/>
    <property type="molecule type" value="Genomic_DNA"/>
</dbReference>
<dbReference type="Proteomes" id="UP000030686">
    <property type="component" value="Unassembled WGS sequence"/>
</dbReference>
<sequence>MHAPEMGIFVIRAPIYKQYILPENRGSIYYPSTIANIFANRSMSRLNIFTLLMVYFGVSKANTKNYPTELPDSLPLGNIKTQPGKIYPPNIQGQPSSPPDIRLHHGGVSIQGEDPMRLSGGLSASPHRAASDPVPPKGNVTKVLSIKYPGALALSKAKLRIIIESQGKQTKG</sequence>
<feature type="region of interest" description="Disordered" evidence="1">
    <location>
        <begin position="86"/>
        <end position="136"/>
    </location>
</feature>
<evidence type="ECO:0000313" key="3">
    <source>
        <dbReference type="Proteomes" id="UP000030686"/>
    </source>
</evidence>
<evidence type="ECO:0000256" key="1">
    <source>
        <dbReference type="SAM" id="MobiDB-lite"/>
    </source>
</evidence>
<name>W6QFK5_PENRF</name>